<keyword evidence="1" id="KW-0378">Hydrolase</keyword>
<evidence type="ECO:0000313" key="3">
    <source>
        <dbReference type="EMBL" id="RDI75534.1"/>
    </source>
</evidence>
<dbReference type="InterPro" id="IPR029068">
    <property type="entry name" value="Glyas_Bleomycin-R_OHBP_Dase"/>
</dbReference>
<dbReference type="RefSeq" id="WP_114795725.1">
    <property type="nucleotide sequence ID" value="NZ_QQZY01000002.1"/>
</dbReference>
<comment type="caution">
    <text evidence="3">The sequence shown here is derived from an EMBL/GenBank/DDBJ whole genome shotgun (WGS) entry which is preliminary data.</text>
</comment>
<name>A0A7M2Z0J5_9ACTN</name>
<accession>A0A7M2Z0J5</accession>
<dbReference type="InterPro" id="IPR036380">
    <property type="entry name" value="Isochorismatase-like_sf"/>
</dbReference>
<dbReference type="Gene3D" id="3.10.180.10">
    <property type="entry name" value="2,3-Dihydroxybiphenyl 1,2-Dioxygenase, domain 1"/>
    <property type="match status" value="1"/>
</dbReference>
<dbReference type="SUPFAM" id="SSF52499">
    <property type="entry name" value="Isochorismatase-like hydrolases"/>
    <property type="match status" value="1"/>
</dbReference>
<dbReference type="Pfam" id="PF00903">
    <property type="entry name" value="Glyoxalase"/>
    <property type="match status" value="1"/>
</dbReference>
<sequence>MTLAALDPQRTALLVIDMQNAFCHPEGTLGISGVNVAPATAAIPIVSRLVSSCKAAGVPVLWSQQVHFATDAGRARKRLPSHTHKRARVSALAGTWDAQLVDELAPLADDPSLVFTKHRFGCFYETRLEAMLRMLGTEALLVCGVTANACVETTLREAYLRDYDVVAVTDCIAAVRPEWEPLAHAVWGQYFGVLARSDEVVDWLAGASAPRALGLGHLLLQVTDLDAAEAFYVGLLGLTVRKREAFRDGRPLIATNEGLGLTNGRPEGAGPLEHLAFRGSGIAALAERAAARGVEIVRGPEPSAYGLSLYLTDPDGNVVEVFADETA</sequence>
<dbReference type="OrthoDB" id="3174612at2"/>
<reference evidence="3 4" key="1">
    <citation type="submission" date="2018-07" db="EMBL/GenBank/DDBJ databases">
        <title>High-quality-draft genome sequence of Gaiella occulta.</title>
        <authorList>
            <person name="Severino R."/>
            <person name="Froufe H.J.C."/>
            <person name="Rainey F.A."/>
            <person name="Barroso C."/>
            <person name="Albuquerque L."/>
            <person name="Lobo-Da-Cunha A."/>
            <person name="Da Costa M.S."/>
            <person name="Egas C."/>
        </authorList>
    </citation>
    <scope>NUCLEOTIDE SEQUENCE [LARGE SCALE GENOMIC DNA]</scope>
    <source>
        <strain evidence="3 4">F2-233</strain>
    </source>
</reference>
<dbReference type="Pfam" id="PF00857">
    <property type="entry name" value="Isochorismatase"/>
    <property type="match status" value="1"/>
</dbReference>
<dbReference type="Proteomes" id="UP000254134">
    <property type="component" value="Unassembled WGS sequence"/>
</dbReference>
<feature type="domain" description="VOC" evidence="2">
    <location>
        <begin position="214"/>
        <end position="324"/>
    </location>
</feature>
<dbReference type="CDD" id="cd06587">
    <property type="entry name" value="VOC"/>
    <property type="match status" value="1"/>
</dbReference>
<dbReference type="InterPro" id="IPR004360">
    <property type="entry name" value="Glyas_Fos-R_dOase_dom"/>
</dbReference>
<dbReference type="InterPro" id="IPR050272">
    <property type="entry name" value="Isochorismatase-like_hydrls"/>
</dbReference>
<dbReference type="PANTHER" id="PTHR43540:SF6">
    <property type="entry name" value="ISOCHORISMATASE-LIKE DOMAIN-CONTAINING PROTEIN"/>
    <property type="match status" value="1"/>
</dbReference>
<keyword evidence="4" id="KW-1185">Reference proteome</keyword>
<dbReference type="PROSITE" id="PS51819">
    <property type="entry name" value="VOC"/>
    <property type="match status" value="1"/>
</dbReference>
<dbReference type="CDD" id="cd00431">
    <property type="entry name" value="cysteine_hydrolases"/>
    <property type="match status" value="1"/>
</dbReference>
<dbReference type="EMBL" id="QQZY01000002">
    <property type="protein sequence ID" value="RDI75534.1"/>
    <property type="molecule type" value="Genomic_DNA"/>
</dbReference>
<evidence type="ECO:0000259" key="2">
    <source>
        <dbReference type="PROSITE" id="PS51819"/>
    </source>
</evidence>
<dbReference type="SUPFAM" id="SSF54593">
    <property type="entry name" value="Glyoxalase/Bleomycin resistance protein/Dihydroxybiphenyl dioxygenase"/>
    <property type="match status" value="1"/>
</dbReference>
<dbReference type="InterPro" id="IPR037523">
    <property type="entry name" value="VOC_core"/>
</dbReference>
<dbReference type="AlphaFoldDB" id="A0A7M2Z0J5"/>
<dbReference type="InterPro" id="IPR000868">
    <property type="entry name" value="Isochorismatase-like_dom"/>
</dbReference>
<gene>
    <name evidence="3" type="ORF">Gocc_1332</name>
</gene>
<dbReference type="PANTHER" id="PTHR43540">
    <property type="entry name" value="PEROXYUREIDOACRYLATE/UREIDOACRYLATE AMIDOHYDROLASE-RELATED"/>
    <property type="match status" value="1"/>
</dbReference>
<dbReference type="Gene3D" id="3.40.50.850">
    <property type="entry name" value="Isochorismatase-like"/>
    <property type="match status" value="1"/>
</dbReference>
<protein>
    <submittedName>
        <fullName evidence="3">Isochorismatase-type protein</fullName>
    </submittedName>
</protein>
<proteinExistence type="predicted"/>
<evidence type="ECO:0000256" key="1">
    <source>
        <dbReference type="ARBA" id="ARBA00022801"/>
    </source>
</evidence>
<organism evidence="3 4">
    <name type="scientific">Gaiella occulta</name>
    <dbReference type="NCBI Taxonomy" id="1002870"/>
    <lineage>
        <taxon>Bacteria</taxon>
        <taxon>Bacillati</taxon>
        <taxon>Actinomycetota</taxon>
        <taxon>Thermoleophilia</taxon>
        <taxon>Gaiellales</taxon>
        <taxon>Gaiellaceae</taxon>
        <taxon>Gaiella</taxon>
    </lineage>
</organism>
<dbReference type="GO" id="GO:0016787">
    <property type="term" value="F:hydrolase activity"/>
    <property type="evidence" value="ECO:0007669"/>
    <property type="project" value="UniProtKB-KW"/>
</dbReference>
<reference evidence="4" key="2">
    <citation type="journal article" date="2019" name="MicrobiologyOpen">
        <title>High-quality draft genome sequence of Gaiella occulta isolated from a 150 meter deep mineral water borehole and comparison with the genome sequences of other deep-branching lineages of the phylum Actinobacteria.</title>
        <authorList>
            <person name="Severino R."/>
            <person name="Froufe H.J.C."/>
            <person name="Barroso C."/>
            <person name="Albuquerque L."/>
            <person name="Lobo-da-Cunha A."/>
            <person name="da Costa M.S."/>
            <person name="Egas C."/>
        </authorList>
    </citation>
    <scope>NUCLEOTIDE SEQUENCE [LARGE SCALE GENOMIC DNA]</scope>
    <source>
        <strain evidence="4">F2-233</strain>
    </source>
</reference>
<evidence type="ECO:0000313" key="4">
    <source>
        <dbReference type="Proteomes" id="UP000254134"/>
    </source>
</evidence>